<dbReference type="InterPro" id="IPR004358">
    <property type="entry name" value="Sig_transdc_His_kin-like_C"/>
</dbReference>
<evidence type="ECO:0000256" key="3">
    <source>
        <dbReference type="ARBA" id="ARBA00012438"/>
    </source>
</evidence>
<comment type="caution">
    <text evidence="16">The sequence shown here is derived from an EMBL/GenBank/DDBJ whole genome shotgun (WGS) entry which is preliminary data.</text>
</comment>
<dbReference type="SUPFAM" id="SSF55874">
    <property type="entry name" value="ATPase domain of HSP90 chaperone/DNA topoisomerase II/histidine kinase"/>
    <property type="match status" value="1"/>
</dbReference>
<evidence type="ECO:0000256" key="4">
    <source>
        <dbReference type="ARBA" id="ARBA00022475"/>
    </source>
</evidence>
<dbReference type="EMBL" id="JBHMAF010000017">
    <property type="protein sequence ID" value="MFB9757767.1"/>
    <property type="molecule type" value="Genomic_DNA"/>
</dbReference>
<keyword evidence="4" id="KW-1003">Cell membrane</keyword>
<reference evidence="16 17" key="1">
    <citation type="submission" date="2024-09" db="EMBL/GenBank/DDBJ databases">
        <authorList>
            <person name="Sun Q."/>
            <person name="Mori K."/>
        </authorList>
    </citation>
    <scope>NUCLEOTIDE SEQUENCE [LARGE SCALE GENOMIC DNA]</scope>
    <source>
        <strain evidence="16 17">JCM 11201</strain>
    </source>
</reference>
<dbReference type="SUPFAM" id="SSF47384">
    <property type="entry name" value="Homodimeric domain of signal transducing histidine kinase"/>
    <property type="match status" value="1"/>
</dbReference>
<feature type="coiled-coil region" evidence="12">
    <location>
        <begin position="350"/>
        <end position="380"/>
    </location>
</feature>
<dbReference type="Gene3D" id="3.30.565.10">
    <property type="entry name" value="Histidine kinase-like ATPase, C-terminal domain"/>
    <property type="match status" value="1"/>
</dbReference>
<dbReference type="CDD" id="cd06225">
    <property type="entry name" value="HAMP"/>
    <property type="match status" value="1"/>
</dbReference>
<gene>
    <name evidence="16" type="ORF">ACFFMS_04315</name>
</gene>
<dbReference type="SUPFAM" id="SSF158472">
    <property type="entry name" value="HAMP domain-like"/>
    <property type="match status" value="1"/>
</dbReference>
<keyword evidence="17" id="KW-1185">Reference proteome</keyword>
<evidence type="ECO:0000256" key="10">
    <source>
        <dbReference type="ARBA" id="ARBA00023012"/>
    </source>
</evidence>
<keyword evidence="9" id="KW-0067">ATP-binding</keyword>
<feature type="transmembrane region" description="Helical" evidence="13">
    <location>
        <begin position="285"/>
        <end position="304"/>
    </location>
</feature>
<evidence type="ECO:0000313" key="17">
    <source>
        <dbReference type="Proteomes" id="UP001589609"/>
    </source>
</evidence>
<dbReference type="Proteomes" id="UP001589609">
    <property type="component" value="Unassembled WGS sequence"/>
</dbReference>
<comment type="subcellular location">
    <subcellularLocation>
        <location evidence="2">Cell membrane</location>
        <topology evidence="2">Multi-pass membrane protein</topology>
    </subcellularLocation>
</comment>
<keyword evidence="12" id="KW-0175">Coiled coil</keyword>
<evidence type="ECO:0000256" key="11">
    <source>
        <dbReference type="ARBA" id="ARBA00023136"/>
    </source>
</evidence>
<dbReference type="RefSeq" id="WP_379948032.1">
    <property type="nucleotide sequence ID" value="NZ_JBHMAF010000017.1"/>
</dbReference>
<evidence type="ECO:0000313" key="16">
    <source>
        <dbReference type="EMBL" id="MFB9757767.1"/>
    </source>
</evidence>
<accession>A0ABV5WB13</accession>
<keyword evidence="7" id="KW-0547">Nucleotide-binding</keyword>
<dbReference type="Gene3D" id="6.10.340.10">
    <property type="match status" value="1"/>
</dbReference>
<dbReference type="CDD" id="cd00082">
    <property type="entry name" value="HisKA"/>
    <property type="match status" value="1"/>
</dbReference>
<dbReference type="InterPro" id="IPR005467">
    <property type="entry name" value="His_kinase_dom"/>
</dbReference>
<dbReference type="Pfam" id="PF02518">
    <property type="entry name" value="HATPase_c"/>
    <property type="match status" value="1"/>
</dbReference>
<evidence type="ECO:0000256" key="8">
    <source>
        <dbReference type="ARBA" id="ARBA00022777"/>
    </source>
</evidence>
<dbReference type="SMART" id="SM00388">
    <property type="entry name" value="HisKA"/>
    <property type="match status" value="1"/>
</dbReference>
<keyword evidence="10" id="KW-0902">Two-component regulatory system</keyword>
<dbReference type="EC" id="2.7.13.3" evidence="3"/>
<dbReference type="Gene3D" id="1.10.287.130">
    <property type="match status" value="1"/>
</dbReference>
<dbReference type="Pfam" id="PF00672">
    <property type="entry name" value="HAMP"/>
    <property type="match status" value="1"/>
</dbReference>
<evidence type="ECO:0000256" key="7">
    <source>
        <dbReference type="ARBA" id="ARBA00022741"/>
    </source>
</evidence>
<name>A0ABV5WB13_9BACI</name>
<dbReference type="GO" id="GO:0016301">
    <property type="term" value="F:kinase activity"/>
    <property type="evidence" value="ECO:0007669"/>
    <property type="project" value="UniProtKB-KW"/>
</dbReference>
<evidence type="ECO:0000256" key="2">
    <source>
        <dbReference type="ARBA" id="ARBA00004651"/>
    </source>
</evidence>
<dbReference type="SMART" id="SM00387">
    <property type="entry name" value="HATPase_c"/>
    <property type="match status" value="1"/>
</dbReference>
<dbReference type="PROSITE" id="PS50109">
    <property type="entry name" value="HIS_KIN"/>
    <property type="match status" value="1"/>
</dbReference>
<evidence type="ECO:0000256" key="13">
    <source>
        <dbReference type="SAM" id="Phobius"/>
    </source>
</evidence>
<keyword evidence="6" id="KW-0808">Transferase</keyword>
<dbReference type="PROSITE" id="PS50885">
    <property type="entry name" value="HAMP"/>
    <property type="match status" value="1"/>
</dbReference>
<comment type="catalytic activity">
    <reaction evidence="1">
        <text>ATP + protein L-histidine = ADP + protein N-phospho-L-histidine.</text>
        <dbReference type="EC" id="2.7.13.3"/>
    </reaction>
</comment>
<dbReference type="PANTHER" id="PTHR45453">
    <property type="entry name" value="PHOSPHATE REGULON SENSOR PROTEIN PHOR"/>
    <property type="match status" value="1"/>
</dbReference>
<dbReference type="InterPro" id="IPR003660">
    <property type="entry name" value="HAMP_dom"/>
</dbReference>
<feature type="transmembrane region" description="Helical" evidence="13">
    <location>
        <begin position="6"/>
        <end position="27"/>
    </location>
</feature>
<proteinExistence type="predicted"/>
<evidence type="ECO:0000256" key="5">
    <source>
        <dbReference type="ARBA" id="ARBA00022553"/>
    </source>
</evidence>
<organism evidence="16 17">
    <name type="scientific">Ectobacillus funiculus</name>
    <dbReference type="NCBI Taxonomy" id="137993"/>
    <lineage>
        <taxon>Bacteria</taxon>
        <taxon>Bacillati</taxon>
        <taxon>Bacillota</taxon>
        <taxon>Bacilli</taxon>
        <taxon>Bacillales</taxon>
        <taxon>Bacillaceae</taxon>
        <taxon>Ectobacillus</taxon>
    </lineage>
</organism>
<dbReference type="PANTHER" id="PTHR45453:SF3">
    <property type="entry name" value="HISTIDINE KINASE"/>
    <property type="match status" value="1"/>
</dbReference>
<evidence type="ECO:0000256" key="12">
    <source>
        <dbReference type="SAM" id="Coils"/>
    </source>
</evidence>
<dbReference type="InterPro" id="IPR050351">
    <property type="entry name" value="BphY/WalK/GraS-like"/>
</dbReference>
<keyword evidence="11 13" id="KW-0472">Membrane</keyword>
<dbReference type="Pfam" id="PF00512">
    <property type="entry name" value="HisKA"/>
    <property type="match status" value="1"/>
</dbReference>
<dbReference type="SMART" id="SM00304">
    <property type="entry name" value="HAMP"/>
    <property type="match status" value="1"/>
</dbReference>
<dbReference type="InterPro" id="IPR003594">
    <property type="entry name" value="HATPase_dom"/>
</dbReference>
<dbReference type="InterPro" id="IPR003661">
    <property type="entry name" value="HisK_dim/P_dom"/>
</dbReference>
<evidence type="ECO:0000256" key="6">
    <source>
        <dbReference type="ARBA" id="ARBA00022679"/>
    </source>
</evidence>
<keyword evidence="5" id="KW-0597">Phosphoprotein</keyword>
<feature type="domain" description="Histidine kinase" evidence="14">
    <location>
        <begin position="387"/>
        <end position="600"/>
    </location>
</feature>
<feature type="domain" description="HAMP" evidence="15">
    <location>
        <begin position="306"/>
        <end position="358"/>
    </location>
</feature>
<dbReference type="InterPro" id="IPR036890">
    <property type="entry name" value="HATPase_C_sf"/>
</dbReference>
<dbReference type="PRINTS" id="PR00344">
    <property type="entry name" value="BCTRLSENSOR"/>
</dbReference>
<keyword evidence="13" id="KW-0812">Transmembrane</keyword>
<evidence type="ECO:0000259" key="14">
    <source>
        <dbReference type="PROSITE" id="PS50109"/>
    </source>
</evidence>
<evidence type="ECO:0000256" key="9">
    <source>
        <dbReference type="ARBA" id="ARBA00022840"/>
    </source>
</evidence>
<dbReference type="InterPro" id="IPR036097">
    <property type="entry name" value="HisK_dim/P_sf"/>
</dbReference>
<evidence type="ECO:0000259" key="15">
    <source>
        <dbReference type="PROSITE" id="PS50885"/>
    </source>
</evidence>
<keyword evidence="13" id="KW-1133">Transmembrane helix</keyword>
<evidence type="ECO:0000256" key="1">
    <source>
        <dbReference type="ARBA" id="ARBA00000085"/>
    </source>
</evidence>
<keyword evidence="8 16" id="KW-0418">Kinase</keyword>
<sequence length="603" mass="69980">MKRESVVWKLFLLTVGLFTITFLFFFLGQSLFLEKFYIQKKTDRVQQAFKEFVTDYEHSRKDFTTVKQLKQRFYEQTNAQLLLLDQNGIVQDEDYYYMEIKELNTNKTFYIPLNTILNGEAYSSFMNLSLQERDHVFIKGILKDNVIIPVTIQTKNQKWRSDSVIEDLKAFGIQWDVIKDELDSHQFMIDTEGYITKLHLPLKADLHFISNVDSLMQAVQSWELAVRLGEADQRKLTTYSFQENEEVRNQVFVKPIMQNGKIQAFAFAMTSLQPVDEAMNVLKHYYLYAFIFVFFIIILLSFYFSKMIARPLLEIHNVTKKMANLDFSQKLPVISHDEIGSLSKSINTLSVNLKDRIEKLRITNEQLKEEVKKERQLERTRKEFISGISHELKTPLSVIRSFAEGIKDKISSDTDYYTDVILEEVDNMNTLILEMLELAKLESGTYKLKMTPFSIGDLLSQVHAKLSFNIENKHLHVQLEADRTLIVQANRNKIEQVVVNLLSNAIRHTPTGQCITLGAYDYGSEVKVIIHNTGEPIPEDSLERIWDRFYRIDASRSRHTGGTGLGLSITKHILELHKAPFGVQNSEDGVTFYFQLQKPEHGS</sequence>
<protein>
    <recommendedName>
        <fullName evidence="3">histidine kinase</fullName>
        <ecNumber evidence="3">2.7.13.3</ecNumber>
    </recommendedName>
</protein>